<keyword evidence="2" id="KW-0812">Transmembrane</keyword>
<evidence type="ECO:0000256" key="1">
    <source>
        <dbReference type="SAM" id="MobiDB-lite"/>
    </source>
</evidence>
<dbReference type="STRING" id="7574.A0A1S3J0A2"/>
<name>A0A1S3J0A2_LINAN</name>
<reference evidence="4" key="1">
    <citation type="submission" date="2025-08" db="UniProtKB">
        <authorList>
            <consortium name="RefSeq"/>
        </authorList>
    </citation>
    <scope>IDENTIFICATION</scope>
    <source>
        <tissue evidence="4">Gonads</tissue>
    </source>
</reference>
<dbReference type="InParanoid" id="A0A1S3J0A2"/>
<feature type="transmembrane region" description="Helical" evidence="2">
    <location>
        <begin position="376"/>
        <end position="394"/>
    </location>
</feature>
<evidence type="ECO:0000256" key="2">
    <source>
        <dbReference type="SAM" id="Phobius"/>
    </source>
</evidence>
<feature type="transmembrane region" description="Helical" evidence="2">
    <location>
        <begin position="507"/>
        <end position="530"/>
    </location>
</feature>
<feature type="region of interest" description="Disordered" evidence="1">
    <location>
        <begin position="764"/>
        <end position="804"/>
    </location>
</feature>
<accession>A0A1S3J0A2</accession>
<feature type="compositionally biased region" description="Basic and acidic residues" evidence="1">
    <location>
        <begin position="21"/>
        <end position="38"/>
    </location>
</feature>
<evidence type="ECO:0000313" key="4">
    <source>
        <dbReference type="RefSeq" id="XP_013403875.1"/>
    </source>
</evidence>
<dbReference type="PANTHER" id="PTHR20992">
    <property type="entry name" value="AT15442P-RELATED"/>
    <property type="match status" value="1"/>
</dbReference>
<dbReference type="PANTHER" id="PTHR20992:SF9">
    <property type="entry name" value="AT15442P-RELATED"/>
    <property type="match status" value="1"/>
</dbReference>
<keyword evidence="2" id="KW-1133">Transmembrane helix</keyword>
<dbReference type="RefSeq" id="XP_013403875.1">
    <property type="nucleotide sequence ID" value="XM_013548421.2"/>
</dbReference>
<keyword evidence="2" id="KW-0472">Membrane</keyword>
<organism evidence="3 4">
    <name type="scientific">Lingula anatina</name>
    <name type="common">Brachiopod</name>
    <name type="synonym">Lingula unguis</name>
    <dbReference type="NCBI Taxonomy" id="7574"/>
    <lineage>
        <taxon>Eukaryota</taxon>
        <taxon>Metazoa</taxon>
        <taxon>Spiralia</taxon>
        <taxon>Lophotrochozoa</taxon>
        <taxon>Brachiopoda</taxon>
        <taxon>Linguliformea</taxon>
        <taxon>Lingulata</taxon>
        <taxon>Lingulida</taxon>
        <taxon>Linguloidea</taxon>
        <taxon>Lingulidae</taxon>
        <taxon>Lingula</taxon>
    </lineage>
</organism>
<feature type="compositionally biased region" description="Basic and acidic residues" evidence="1">
    <location>
        <begin position="191"/>
        <end position="206"/>
    </location>
</feature>
<feature type="region of interest" description="Disordered" evidence="1">
    <location>
        <begin position="19"/>
        <end position="40"/>
    </location>
</feature>
<dbReference type="OrthoDB" id="543859at2759"/>
<feature type="region of interest" description="Disordered" evidence="1">
    <location>
        <begin position="100"/>
        <end position="237"/>
    </location>
</feature>
<dbReference type="AlphaFoldDB" id="A0A1S3J0A2"/>
<protein>
    <submittedName>
        <fullName evidence="4">Uncharacterized protein LOC106169083 isoform X1</fullName>
    </submittedName>
</protein>
<feature type="transmembrane region" description="Helical" evidence="2">
    <location>
        <begin position="400"/>
        <end position="423"/>
    </location>
</feature>
<dbReference type="KEGG" id="lak:106169083"/>
<sequence>MVCMKRIINLGQNLQASEDEVDHRGGPDLHDHVSKSESEPAFTKPFHAVKERTEDELDTACDENTPLMSLTSKGNSVSFNICDDGESSSLTAPEFVHDSKNDSLEKVGPSVREPDVGSFVSPDLDKAKTSDISPMGREVQQTKEDPSIQPATEVPSVGEYSAVTDNAKEDENDAKNKKNLTLDIRLASKPQKREIKSESDVDHVQPEEFNDPDEDVFGHPDSHETLETEQENNLESPTYRQKRLDSQMSTFAEFSGDGKEYLTTLLEELRIRNAVWGLTEDKKLYQVTFVEEGGERCETIMKSLQDVGVGSTIKMSSISAIPISIHLDENAEYSSEESSPERSKEDIEGNFFKSIKSRLTVAQVVEQIKAQAALTFDYVMLIILASIIAGFGLLENSSVILVASMLVSPLMGPILAGTFGLMVQNKNLGLLGIKTELVGLGLCIASGFVLGIIAGVVGPTWGAVPQYPTPEMAVRGQVRSLWSGVLIAVPSGAGVALSVLGGNAGSLVGVAISASLLPPATNAGMLWAYAIVSAANPPAVASESNITSPDSHLQCPPFLDNEYEPVYSCWMASEAIVLGTVSLMLTLLNILCIFLMGIAILKVKEVVPNTAATTATDAFWKKDIKVARDSYKTMKPGEESTNRLAKNFLQEWQNLKKEIKAEDRHRLREMLHHVSDGAEFSEILARAPQNLRAASRTVARQISNHIAEDCQGEGFEDQDSYHHTIHSFMPDVHCRSPISYSPKVNYITVHYPFNWPRVRKQHKKRAARPASHEDYVSGEESSIRGKEERFTVTKVEDPLQELPT</sequence>
<dbReference type="Pfam" id="PF04087">
    <property type="entry name" value="DUF389"/>
    <property type="match status" value="1"/>
</dbReference>
<dbReference type="Proteomes" id="UP000085678">
    <property type="component" value="Unplaced"/>
</dbReference>
<evidence type="ECO:0000313" key="3">
    <source>
        <dbReference type="Proteomes" id="UP000085678"/>
    </source>
</evidence>
<gene>
    <name evidence="4" type="primary">LOC106169083</name>
</gene>
<feature type="transmembrane region" description="Helical" evidence="2">
    <location>
        <begin position="575"/>
        <end position="601"/>
    </location>
</feature>
<feature type="transmembrane region" description="Helical" evidence="2">
    <location>
        <begin position="481"/>
        <end position="500"/>
    </location>
</feature>
<feature type="transmembrane region" description="Helical" evidence="2">
    <location>
        <begin position="435"/>
        <end position="461"/>
    </location>
</feature>
<feature type="compositionally biased region" description="Basic and acidic residues" evidence="1">
    <location>
        <begin position="166"/>
        <end position="176"/>
    </location>
</feature>
<feature type="compositionally biased region" description="Basic and acidic residues" evidence="1">
    <location>
        <begin position="770"/>
        <end position="797"/>
    </location>
</feature>
<dbReference type="GeneID" id="106169083"/>
<feature type="compositionally biased region" description="Basic and acidic residues" evidence="1">
    <location>
        <begin position="216"/>
        <end position="226"/>
    </location>
</feature>
<proteinExistence type="predicted"/>
<keyword evidence="3" id="KW-1185">Reference proteome</keyword>
<dbReference type="InterPro" id="IPR005240">
    <property type="entry name" value="DUF389"/>
</dbReference>